<protein>
    <submittedName>
        <fullName evidence="1">(northern house mosquito) hypothetical protein</fullName>
    </submittedName>
</protein>
<evidence type="ECO:0000313" key="1">
    <source>
        <dbReference type="EMBL" id="CAG6463969.1"/>
    </source>
</evidence>
<name>A0A8D8AXE6_CULPI</name>
<dbReference type="EMBL" id="HBUE01049958">
    <property type="protein sequence ID" value="CAG6463969.1"/>
    <property type="molecule type" value="Transcribed_RNA"/>
</dbReference>
<dbReference type="AlphaFoldDB" id="A0A8D8AXE6"/>
<reference evidence="1" key="1">
    <citation type="submission" date="2021-05" db="EMBL/GenBank/DDBJ databases">
        <authorList>
            <person name="Alioto T."/>
            <person name="Alioto T."/>
            <person name="Gomez Garrido J."/>
        </authorList>
    </citation>
    <scope>NUCLEOTIDE SEQUENCE</scope>
</reference>
<accession>A0A8D8AXE6</accession>
<proteinExistence type="predicted"/>
<sequence>MLSLYFSSASSYFFSKKSRFPASRIATAVRLLFLTSSTSSRASCCSTKSRYTVMSALGTPLARNFSSRTVCSFGGGDGFTPLGPGWGAVDVEGVGADVDKFMVVAGGEGTYAT</sequence>
<organism evidence="1">
    <name type="scientific">Culex pipiens</name>
    <name type="common">House mosquito</name>
    <dbReference type="NCBI Taxonomy" id="7175"/>
    <lineage>
        <taxon>Eukaryota</taxon>
        <taxon>Metazoa</taxon>
        <taxon>Ecdysozoa</taxon>
        <taxon>Arthropoda</taxon>
        <taxon>Hexapoda</taxon>
        <taxon>Insecta</taxon>
        <taxon>Pterygota</taxon>
        <taxon>Neoptera</taxon>
        <taxon>Endopterygota</taxon>
        <taxon>Diptera</taxon>
        <taxon>Nematocera</taxon>
        <taxon>Culicoidea</taxon>
        <taxon>Culicidae</taxon>
        <taxon>Culicinae</taxon>
        <taxon>Culicini</taxon>
        <taxon>Culex</taxon>
        <taxon>Culex</taxon>
    </lineage>
</organism>